<dbReference type="Proteomes" id="UP000267464">
    <property type="component" value="Unassembled WGS sequence"/>
</dbReference>
<accession>A0A3N7IVE3</accession>
<dbReference type="AlphaFoldDB" id="A0A3N7IVE3"/>
<dbReference type="EMBL" id="QUSW01000006">
    <property type="protein sequence ID" value="RQP22772.1"/>
    <property type="molecule type" value="Genomic_DNA"/>
</dbReference>
<reference evidence="2 3" key="1">
    <citation type="submission" date="2018-08" db="EMBL/GenBank/DDBJ databases">
        <authorList>
            <person name="Khan S.A."/>
            <person name="Jeon C.O."/>
            <person name="Chun B.H."/>
            <person name="Jeong S.E."/>
        </authorList>
    </citation>
    <scope>NUCLEOTIDE SEQUENCE [LARGE SCALE GENOMIC DNA]</scope>
    <source>
        <strain evidence="2 3">S-16</strain>
    </source>
</reference>
<organism evidence="2 3">
    <name type="scientific">Piscinibacter terrae</name>
    <dbReference type="NCBI Taxonomy" id="2496871"/>
    <lineage>
        <taxon>Bacteria</taxon>
        <taxon>Pseudomonadati</taxon>
        <taxon>Pseudomonadota</taxon>
        <taxon>Betaproteobacteria</taxon>
        <taxon>Burkholderiales</taxon>
        <taxon>Sphaerotilaceae</taxon>
        <taxon>Piscinibacter</taxon>
    </lineage>
</organism>
<evidence type="ECO:0000256" key="1">
    <source>
        <dbReference type="SAM" id="SignalP"/>
    </source>
</evidence>
<evidence type="ECO:0000313" key="2">
    <source>
        <dbReference type="EMBL" id="RQP22772.1"/>
    </source>
</evidence>
<protein>
    <submittedName>
        <fullName evidence="2">Uncharacterized protein</fullName>
    </submittedName>
</protein>
<evidence type="ECO:0000313" key="3">
    <source>
        <dbReference type="Proteomes" id="UP000267464"/>
    </source>
</evidence>
<keyword evidence="3" id="KW-1185">Reference proteome</keyword>
<sequence>MNLLLKRVALLAASVLIANATLAQANPPPAPQAALTAEQLAKVRAVLSKYKPDALTTDDAKALKRGLRDAGFQPGPALDAAIASSGFSIHRLDALDPRPAGSAPAR</sequence>
<proteinExistence type="predicted"/>
<name>A0A3N7IVE3_9BURK</name>
<comment type="caution">
    <text evidence="2">The sequence shown here is derived from an EMBL/GenBank/DDBJ whole genome shotgun (WGS) entry which is preliminary data.</text>
</comment>
<keyword evidence="1" id="KW-0732">Signal</keyword>
<reference evidence="2 3" key="2">
    <citation type="submission" date="2018-12" db="EMBL/GenBank/DDBJ databases">
        <title>Rhizobacter gummiphilus sp. nov., a rubber-degrading bacterium isolated from the soil of a botanical garden in Japan.</title>
        <authorList>
            <person name="Shunsuke S.S."/>
        </authorList>
    </citation>
    <scope>NUCLEOTIDE SEQUENCE [LARGE SCALE GENOMIC DNA]</scope>
    <source>
        <strain evidence="2 3">S-16</strain>
    </source>
</reference>
<feature type="chain" id="PRO_5018104601" evidence="1">
    <location>
        <begin position="26"/>
        <end position="106"/>
    </location>
</feature>
<gene>
    <name evidence="2" type="ORF">DZC73_20975</name>
</gene>
<feature type="signal peptide" evidence="1">
    <location>
        <begin position="1"/>
        <end position="25"/>
    </location>
</feature>